<gene>
    <name evidence="1" type="ORF">L1987_83023</name>
</gene>
<evidence type="ECO:0000313" key="1">
    <source>
        <dbReference type="EMBL" id="KAI3682782.1"/>
    </source>
</evidence>
<evidence type="ECO:0000313" key="2">
    <source>
        <dbReference type="Proteomes" id="UP001056120"/>
    </source>
</evidence>
<organism evidence="1 2">
    <name type="scientific">Smallanthus sonchifolius</name>
    <dbReference type="NCBI Taxonomy" id="185202"/>
    <lineage>
        <taxon>Eukaryota</taxon>
        <taxon>Viridiplantae</taxon>
        <taxon>Streptophyta</taxon>
        <taxon>Embryophyta</taxon>
        <taxon>Tracheophyta</taxon>
        <taxon>Spermatophyta</taxon>
        <taxon>Magnoliopsida</taxon>
        <taxon>eudicotyledons</taxon>
        <taxon>Gunneridae</taxon>
        <taxon>Pentapetalae</taxon>
        <taxon>asterids</taxon>
        <taxon>campanulids</taxon>
        <taxon>Asterales</taxon>
        <taxon>Asteraceae</taxon>
        <taxon>Asteroideae</taxon>
        <taxon>Heliantheae alliance</taxon>
        <taxon>Millerieae</taxon>
        <taxon>Smallanthus</taxon>
    </lineage>
</organism>
<reference evidence="2" key="1">
    <citation type="journal article" date="2022" name="Mol. Ecol. Resour.">
        <title>The genomes of chicory, endive, great burdock and yacon provide insights into Asteraceae palaeo-polyploidization history and plant inulin production.</title>
        <authorList>
            <person name="Fan W."/>
            <person name="Wang S."/>
            <person name="Wang H."/>
            <person name="Wang A."/>
            <person name="Jiang F."/>
            <person name="Liu H."/>
            <person name="Zhao H."/>
            <person name="Xu D."/>
            <person name="Zhang Y."/>
        </authorList>
    </citation>
    <scope>NUCLEOTIDE SEQUENCE [LARGE SCALE GENOMIC DNA]</scope>
    <source>
        <strain evidence="2">cv. Yunnan</strain>
    </source>
</reference>
<sequence>MNFSHHRLPLKASPPPLTKIKIKAMGEVRLFVNFNDDDEYLLYPSISSSEIVFCRICHEAEFESSKTMESPCSCSGTVKFAHRDCIQIWCDEKGNTTCEICLQEFEPGYSSPLKLIQNQGLVSVEVTETEGNSVIVAQQERTVDPEYPQSSSAADTSASICRFLGIAVTLVLLVRHLFVLLKEGTGDYPFTLLTLVVMRASGILVPMYIIMHTVDSIHKTIIASHYQVPEDGSQRQQYRLV</sequence>
<protein>
    <submittedName>
        <fullName evidence="1">Uncharacterized protein</fullName>
    </submittedName>
</protein>
<dbReference type="EMBL" id="CM042045">
    <property type="protein sequence ID" value="KAI3682782.1"/>
    <property type="molecule type" value="Genomic_DNA"/>
</dbReference>
<proteinExistence type="predicted"/>
<keyword evidence="2" id="KW-1185">Reference proteome</keyword>
<accession>A0ACB8YBD4</accession>
<name>A0ACB8YBD4_9ASTR</name>
<dbReference type="Proteomes" id="UP001056120">
    <property type="component" value="Linkage Group LG28"/>
</dbReference>
<reference evidence="1 2" key="2">
    <citation type="journal article" date="2022" name="Mol. Ecol. Resour.">
        <title>The genomes of chicory, endive, great burdock and yacon provide insights into Asteraceae paleo-polyploidization history and plant inulin production.</title>
        <authorList>
            <person name="Fan W."/>
            <person name="Wang S."/>
            <person name="Wang H."/>
            <person name="Wang A."/>
            <person name="Jiang F."/>
            <person name="Liu H."/>
            <person name="Zhao H."/>
            <person name="Xu D."/>
            <person name="Zhang Y."/>
        </authorList>
    </citation>
    <scope>NUCLEOTIDE SEQUENCE [LARGE SCALE GENOMIC DNA]</scope>
    <source>
        <strain evidence="2">cv. Yunnan</strain>
        <tissue evidence="1">Leaves</tissue>
    </source>
</reference>
<comment type="caution">
    <text evidence="1">The sequence shown here is derived from an EMBL/GenBank/DDBJ whole genome shotgun (WGS) entry which is preliminary data.</text>
</comment>